<evidence type="ECO:0000256" key="1">
    <source>
        <dbReference type="ARBA" id="ARBA00022729"/>
    </source>
</evidence>
<keyword evidence="2" id="KW-0677">Repeat</keyword>
<dbReference type="PROSITE" id="PS51470">
    <property type="entry name" value="FG_GAP"/>
    <property type="match status" value="3"/>
</dbReference>
<dbReference type="InterPro" id="IPR013517">
    <property type="entry name" value="FG-GAP"/>
</dbReference>
<evidence type="ECO:0000256" key="3">
    <source>
        <dbReference type="ARBA" id="ARBA00022801"/>
    </source>
</evidence>
<dbReference type="PANTHER" id="PTHR23221">
    <property type="entry name" value="GLYCOSYLPHOSPHATIDYLINOSITOL PHOSPHOLIPASE D"/>
    <property type="match status" value="1"/>
</dbReference>
<evidence type="ECO:0000313" key="5">
    <source>
        <dbReference type="EMBL" id="GAF79648.1"/>
    </source>
</evidence>
<dbReference type="GO" id="GO:0007155">
    <property type="term" value="P:cell adhesion"/>
    <property type="evidence" value="ECO:0007669"/>
    <property type="project" value="InterPro"/>
</dbReference>
<evidence type="ECO:0000256" key="2">
    <source>
        <dbReference type="ARBA" id="ARBA00022737"/>
    </source>
</evidence>
<keyword evidence="1" id="KW-0732">Signal</keyword>
<sequence length="330" mass="33543">IAPDLNGDGLDDVVAGGRGTSTDSIIAAGEVQILFGREDGWDDPALSADVTWFGEQEMARAGSTVHGVGDTNGDGMGELAVATNLRQTSASGYEQPGQGMVALFYGQEDFSEMANLSDSTAQIAGVGASDGAGMAIASGDLDGDGHQDLIIGAPYGAANTGRVVVFPGSATSTTGELTLDDAPIQFTGENYSDTFGYTLAAGDLNADGTAELVIGSPTADDATPESGTVRVYAGAADFFEAATEPIYVVTGEWDDHQLGTGLSAGADVNGDGVGDLIMGAIGAWQGLVTKGGRVYVQHGPHTDWTMNASASEAPVQFYGGATKDYIGKTF</sequence>
<dbReference type="GO" id="GO:0016787">
    <property type="term" value="F:hydrolase activity"/>
    <property type="evidence" value="ECO:0007669"/>
    <property type="project" value="UniProtKB-KW"/>
</dbReference>
<dbReference type="PANTHER" id="PTHR23221:SF7">
    <property type="entry name" value="PHOSPHATIDYLINOSITOL-GLYCAN-SPECIFIC PHOSPHOLIPASE D"/>
    <property type="match status" value="1"/>
</dbReference>
<comment type="caution">
    <text evidence="5">The sequence shown here is derived from an EMBL/GenBank/DDBJ whole genome shotgun (WGS) entry which is preliminary data.</text>
</comment>
<protein>
    <submittedName>
        <fullName evidence="5">Uncharacterized protein</fullName>
    </submittedName>
</protein>
<dbReference type="EMBL" id="BARS01009793">
    <property type="protein sequence ID" value="GAF79648.1"/>
    <property type="molecule type" value="Genomic_DNA"/>
</dbReference>
<dbReference type="SUPFAM" id="SSF69318">
    <property type="entry name" value="Integrin alpha N-terminal domain"/>
    <property type="match status" value="1"/>
</dbReference>
<dbReference type="Gene3D" id="2.130.10.130">
    <property type="entry name" value="Integrin alpha, N-terminal"/>
    <property type="match status" value="2"/>
</dbReference>
<reference evidence="5" key="1">
    <citation type="journal article" date="2014" name="Front. Microbiol.">
        <title>High frequency of phylogenetically diverse reductive dehalogenase-homologous genes in deep subseafloor sedimentary metagenomes.</title>
        <authorList>
            <person name="Kawai M."/>
            <person name="Futagami T."/>
            <person name="Toyoda A."/>
            <person name="Takaki Y."/>
            <person name="Nishi S."/>
            <person name="Hori S."/>
            <person name="Arai W."/>
            <person name="Tsubouchi T."/>
            <person name="Morono Y."/>
            <person name="Uchiyama I."/>
            <person name="Ito T."/>
            <person name="Fujiyama A."/>
            <person name="Inagaki F."/>
            <person name="Takami H."/>
        </authorList>
    </citation>
    <scope>NUCLEOTIDE SEQUENCE</scope>
    <source>
        <strain evidence="5">Expedition CK06-06</strain>
    </source>
</reference>
<dbReference type="AlphaFoldDB" id="X0SF24"/>
<dbReference type="InterPro" id="IPR000413">
    <property type="entry name" value="Integrin_alpha"/>
</dbReference>
<accession>X0SF24</accession>
<proteinExistence type="predicted"/>
<keyword evidence="3" id="KW-0378">Hydrolase</keyword>
<dbReference type="PRINTS" id="PR01185">
    <property type="entry name" value="INTEGRINA"/>
</dbReference>
<keyword evidence="4" id="KW-0325">Glycoprotein</keyword>
<dbReference type="GO" id="GO:0008305">
    <property type="term" value="C:integrin complex"/>
    <property type="evidence" value="ECO:0007669"/>
    <property type="project" value="InterPro"/>
</dbReference>
<name>X0SF24_9ZZZZ</name>
<feature type="non-terminal residue" evidence="5">
    <location>
        <position position="1"/>
    </location>
</feature>
<feature type="non-terminal residue" evidence="5">
    <location>
        <position position="330"/>
    </location>
</feature>
<dbReference type="InterPro" id="IPR028994">
    <property type="entry name" value="Integrin_alpha_N"/>
</dbReference>
<dbReference type="Pfam" id="PF01839">
    <property type="entry name" value="FG-GAP"/>
    <property type="match status" value="2"/>
</dbReference>
<gene>
    <name evidence="5" type="ORF">S01H1_18326</name>
</gene>
<organism evidence="5">
    <name type="scientific">marine sediment metagenome</name>
    <dbReference type="NCBI Taxonomy" id="412755"/>
    <lineage>
        <taxon>unclassified sequences</taxon>
        <taxon>metagenomes</taxon>
        <taxon>ecological metagenomes</taxon>
    </lineage>
</organism>
<dbReference type="InterPro" id="IPR013519">
    <property type="entry name" value="Int_alpha_beta-p"/>
</dbReference>
<dbReference type="SMART" id="SM00191">
    <property type="entry name" value="Int_alpha"/>
    <property type="match status" value="4"/>
</dbReference>
<evidence type="ECO:0000256" key="4">
    <source>
        <dbReference type="ARBA" id="ARBA00023180"/>
    </source>
</evidence>